<comment type="caution">
    <text evidence="1">The sequence shown here is derived from an EMBL/GenBank/DDBJ whole genome shotgun (WGS) entry which is preliminary data.</text>
</comment>
<reference evidence="1 2" key="1">
    <citation type="submission" date="2015-10" db="EMBL/GenBank/DDBJ databases">
        <title>Genome analyses suggest a sexual origin of heterokaryosis in a supposedly ancient asexual fungus.</title>
        <authorList>
            <person name="Ropars J."/>
            <person name="Sedzielewska K."/>
            <person name="Noel J."/>
            <person name="Charron P."/>
            <person name="Farinelli L."/>
            <person name="Marton T."/>
            <person name="Kruger M."/>
            <person name="Pelin A."/>
            <person name="Brachmann A."/>
            <person name="Corradi N."/>
        </authorList>
    </citation>
    <scope>NUCLEOTIDE SEQUENCE [LARGE SCALE GENOMIC DNA]</scope>
    <source>
        <strain evidence="1 2">A4</strain>
    </source>
</reference>
<accession>A0A2I1GV64</accession>
<dbReference type="EMBL" id="LLXI01000887">
    <property type="protein sequence ID" value="PKY50530.1"/>
    <property type="molecule type" value="Genomic_DNA"/>
</dbReference>
<gene>
    <name evidence="1" type="ORF">RhiirA4_467055</name>
</gene>
<dbReference type="Proteomes" id="UP000234323">
    <property type="component" value="Unassembled WGS sequence"/>
</dbReference>
<protein>
    <submittedName>
        <fullName evidence="1">Uncharacterized protein</fullName>
    </submittedName>
</protein>
<sequence>MERKTPNELFLDERFLEYAKNNHLYDGGPTYFKLLEDAQDHYEKASAQLKIHYGRYLYKVLNDTLEIYRLTLSSPYTQDVISFSFPRPFPIRERIILPRKTYSQQFWTRSKLLLDAFLTTFRNLPHQQQCITNTEESFCFGKSHDKRLQLWKFIGTNDITTRRWYSRLCGTATFAIFKQRTTTPFRLTHYNPYTPRAVKDKDKYAAYDHRSFQTEAIYCYDIGKASCVWI</sequence>
<evidence type="ECO:0000313" key="2">
    <source>
        <dbReference type="Proteomes" id="UP000234323"/>
    </source>
</evidence>
<proteinExistence type="predicted"/>
<evidence type="ECO:0000313" key="1">
    <source>
        <dbReference type="EMBL" id="PKY50530.1"/>
    </source>
</evidence>
<dbReference type="AlphaFoldDB" id="A0A2I1GV64"/>
<organism evidence="1 2">
    <name type="scientific">Rhizophagus irregularis</name>
    <dbReference type="NCBI Taxonomy" id="588596"/>
    <lineage>
        <taxon>Eukaryota</taxon>
        <taxon>Fungi</taxon>
        <taxon>Fungi incertae sedis</taxon>
        <taxon>Mucoromycota</taxon>
        <taxon>Glomeromycotina</taxon>
        <taxon>Glomeromycetes</taxon>
        <taxon>Glomerales</taxon>
        <taxon>Glomeraceae</taxon>
        <taxon>Rhizophagus</taxon>
    </lineage>
</organism>
<keyword evidence="2" id="KW-1185">Reference proteome</keyword>
<name>A0A2I1GV64_9GLOM</name>